<comment type="caution">
    <text evidence="1">The sequence shown here is derived from an EMBL/GenBank/DDBJ whole genome shotgun (WGS) entry which is preliminary data.</text>
</comment>
<dbReference type="Gramene" id="GBG68977">
    <property type="protein sequence ID" value="GBG68977"/>
    <property type="gene ID" value="CBR_g3676"/>
</dbReference>
<dbReference type="EMBL" id="BFEA01000108">
    <property type="protein sequence ID" value="GBG68977.1"/>
    <property type="molecule type" value="Genomic_DNA"/>
</dbReference>
<gene>
    <name evidence="1" type="ORF">CBR_g3676</name>
</gene>
<dbReference type="Proteomes" id="UP000265515">
    <property type="component" value="Unassembled WGS sequence"/>
</dbReference>
<name>A0A388KG46_CHABU</name>
<dbReference type="AlphaFoldDB" id="A0A388KG46"/>
<protein>
    <submittedName>
        <fullName evidence="1">Uncharacterized protein</fullName>
    </submittedName>
</protein>
<organism evidence="1 2">
    <name type="scientific">Chara braunii</name>
    <name type="common">Braun's stonewort</name>
    <dbReference type="NCBI Taxonomy" id="69332"/>
    <lineage>
        <taxon>Eukaryota</taxon>
        <taxon>Viridiplantae</taxon>
        <taxon>Streptophyta</taxon>
        <taxon>Charophyceae</taxon>
        <taxon>Charales</taxon>
        <taxon>Characeae</taxon>
        <taxon>Chara</taxon>
    </lineage>
</organism>
<evidence type="ECO:0000313" key="2">
    <source>
        <dbReference type="Proteomes" id="UP000265515"/>
    </source>
</evidence>
<sequence>MPLLESFEGKCEPVRKRANGRVHAKHVVLVDFIHSLSIMAHVVCSFLLNCLRSILLRVQIVAAILATTFN</sequence>
<accession>A0A388KG46</accession>
<reference evidence="1 2" key="1">
    <citation type="journal article" date="2018" name="Cell">
        <title>The Chara Genome: Secondary Complexity and Implications for Plant Terrestrialization.</title>
        <authorList>
            <person name="Nishiyama T."/>
            <person name="Sakayama H."/>
            <person name="Vries J.D."/>
            <person name="Buschmann H."/>
            <person name="Saint-Marcoux D."/>
            <person name="Ullrich K.K."/>
            <person name="Haas F.B."/>
            <person name="Vanderstraeten L."/>
            <person name="Becker D."/>
            <person name="Lang D."/>
            <person name="Vosolsobe S."/>
            <person name="Rombauts S."/>
            <person name="Wilhelmsson P.K.I."/>
            <person name="Janitza P."/>
            <person name="Kern R."/>
            <person name="Heyl A."/>
            <person name="Rumpler F."/>
            <person name="Villalobos L.I.A.C."/>
            <person name="Clay J.M."/>
            <person name="Skokan R."/>
            <person name="Toyoda A."/>
            <person name="Suzuki Y."/>
            <person name="Kagoshima H."/>
            <person name="Schijlen E."/>
            <person name="Tajeshwar N."/>
            <person name="Catarino B."/>
            <person name="Hetherington A.J."/>
            <person name="Saltykova A."/>
            <person name="Bonnot C."/>
            <person name="Breuninger H."/>
            <person name="Symeonidi A."/>
            <person name="Radhakrishnan G.V."/>
            <person name="Van Nieuwerburgh F."/>
            <person name="Deforce D."/>
            <person name="Chang C."/>
            <person name="Karol K.G."/>
            <person name="Hedrich R."/>
            <person name="Ulvskov P."/>
            <person name="Glockner G."/>
            <person name="Delwiche C.F."/>
            <person name="Petrasek J."/>
            <person name="Van de Peer Y."/>
            <person name="Friml J."/>
            <person name="Beilby M."/>
            <person name="Dolan L."/>
            <person name="Kohara Y."/>
            <person name="Sugano S."/>
            <person name="Fujiyama A."/>
            <person name="Delaux P.-M."/>
            <person name="Quint M."/>
            <person name="TheiBen G."/>
            <person name="Hagemann M."/>
            <person name="Harholt J."/>
            <person name="Dunand C."/>
            <person name="Zachgo S."/>
            <person name="Langdale J."/>
            <person name="Maumus F."/>
            <person name="Straeten D.V.D."/>
            <person name="Gould S.B."/>
            <person name="Rensing S.A."/>
        </authorList>
    </citation>
    <scope>NUCLEOTIDE SEQUENCE [LARGE SCALE GENOMIC DNA]</scope>
    <source>
        <strain evidence="1 2">S276</strain>
    </source>
</reference>
<evidence type="ECO:0000313" key="1">
    <source>
        <dbReference type="EMBL" id="GBG68977.1"/>
    </source>
</evidence>
<keyword evidence="2" id="KW-1185">Reference proteome</keyword>
<proteinExistence type="predicted"/>